<proteinExistence type="predicted"/>
<dbReference type="Pfam" id="PF02486">
    <property type="entry name" value="Rep_trans"/>
    <property type="match status" value="1"/>
</dbReference>
<evidence type="ECO:0000259" key="1">
    <source>
        <dbReference type="Pfam" id="PF02486"/>
    </source>
</evidence>
<reference evidence="2" key="2">
    <citation type="submission" date="2015-07" db="EMBL/GenBank/DDBJ databases">
        <title>Plasmids, circular viruses and viroids from rat gut.</title>
        <authorList>
            <person name="Jorgensen T.J."/>
            <person name="Hansen M.A."/>
            <person name="Xu Z."/>
            <person name="Tabak M.A."/>
            <person name="Sorensen S.J."/>
            <person name="Hansen L.H."/>
        </authorList>
    </citation>
    <scope>NUCLEOTIDE SEQUENCE</scope>
    <source>
        <plasmid evidence="2">pRGFK1138</plasmid>
    </source>
</reference>
<sequence length="271" mass="30630">MVRFDGYSATTQAANHYQLIDLFGEGFTPEQGRGFHSFGHRASVRDPVGVEVGAVMWGGVHGDRTMIEVKGENSPRVVEALRARFPHRATRLDSCADFDAVGAFERIYGACLHVKAKSARLKGEKRGDWDDHPEDGRTFYLGSQKSPVRTRLYDKGRQPEYRHLGRPDWCRLEVQVRPQKEAKTEFAALSALDVWGASPWTRELAASVLAEHLDPHPPGTVWRKTPLEQRFHILCKQYGATFLELFDELGSWECVGLSISEKLKEQRDASH</sequence>
<evidence type="ECO:0000313" key="2">
    <source>
        <dbReference type="EMBL" id="CRY96551.1"/>
    </source>
</evidence>
<name>A0A0H5Q3B3_9ZZZZ</name>
<keyword evidence="2" id="KW-0614">Plasmid</keyword>
<reference evidence="2" key="1">
    <citation type="submission" date="2015-06" db="EMBL/GenBank/DDBJ databases">
        <authorList>
            <person name="Joergensen T."/>
        </authorList>
    </citation>
    <scope>NUCLEOTIDE SEQUENCE</scope>
    <source>
        <plasmid evidence="2">pRGFK1138</plasmid>
    </source>
</reference>
<dbReference type="EMBL" id="LN853718">
    <property type="protein sequence ID" value="CRY96551.1"/>
    <property type="molecule type" value="Genomic_DNA"/>
</dbReference>
<accession>A0A0H5Q3B3</accession>
<feature type="domain" description="Replication initiation protein-like C-terminal" evidence="1">
    <location>
        <begin position="114"/>
        <end position="181"/>
    </location>
</feature>
<dbReference type="InterPro" id="IPR003491">
    <property type="entry name" value="REP-like_C"/>
</dbReference>
<organism evidence="2">
    <name type="scientific">uncultured prokaryote</name>
    <dbReference type="NCBI Taxonomy" id="198431"/>
    <lineage>
        <taxon>unclassified sequences</taxon>
        <taxon>environmental samples</taxon>
    </lineage>
</organism>
<protein>
    <recommendedName>
        <fullName evidence="1">Replication initiation protein-like C-terminal domain-containing protein</fullName>
    </recommendedName>
</protein>
<dbReference type="AlphaFoldDB" id="A0A0H5Q3B3"/>
<geneLocation type="plasmid" evidence="2">
    <name>pRGFK1138</name>
</geneLocation>